<keyword evidence="2" id="KW-0805">Transcription regulation</keyword>
<dbReference type="PANTHER" id="PTHR43133">
    <property type="entry name" value="RNA POLYMERASE ECF-TYPE SIGMA FACTO"/>
    <property type="match status" value="1"/>
</dbReference>
<comment type="caution">
    <text evidence="8">The sequence shown here is derived from an EMBL/GenBank/DDBJ whole genome shotgun (WGS) entry which is preliminary data.</text>
</comment>
<keyword evidence="5" id="KW-1133">Transmembrane helix</keyword>
<gene>
    <name evidence="8" type="ORF">FHS68_003651</name>
</gene>
<reference evidence="8 9" key="1">
    <citation type="submission" date="2020-03" db="EMBL/GenBank/DDBJ databases">
        <title>Genomic Encyclopedia of Type Strains, Phase IV (KMG-IV): sequencing the most valuable type-strain genomes for metagenomic binning, comparative biology and taxonomic classification.</title>
        <authorList>
            <person name="Goeker M."/>
        </authorList>
    </citation>
    <scope>NUCLEOTIDE SEQUENCE [LARGE SCALE GENOMIC DNA]</scope>
    <source>
        <strain evidence="8 9">DSM 102865</strain>
    </source>
</reference>
<dbReference type="PANTHER" id="PTHR43133:SF46">
    <property type="entry name" value="RNA POLYMERASE SIGMA-70 FACTOR ECF SUBFAMILY"/>
    <property type="match status" value="1"/>
</dbReference>
<keyword evidence="5" id="KW-0472">Membrane</keyword>
<accession>A0ABX0UNB4</accession>
<dbReference type="EMBL" id="JAASQJ010000003">
    <property type="protein sequence ID" value="NIJ54469.1"/>
    <property type="molecule type" value="Genomic_DNA"/>
</dbReference>
<feature type="domain" description="RNA polymerase sigma factor 70 region 4 type 2" evidence="7">
    <location>
        <begin position="128"/>
        <end position="173"/>
    </location>
</feature>
<dbReference type="InterPro" id="IPR014284">
    <property type="entry name" value="RNA_pol_sigma-70_dom"/>
</dbReference>
<dbReference type="Gene3D" id="1.10.10.10">
    <property type="entry name" value="Winged helix-like DNA-binding domain superfamily/Winged helix DNA-binding domain"/>
    <property type="match status" value="1"/>
</dbReference>
<dbReference type="Gene3D" id="1.10.1740.10">
    <property type="match status" value="1"/>
</dbReference>
<evidence type="ECO:0000313" key="9">
    <source>
        <dbReference type="Proteomes" id="UP001179181"/>
    </source>
</evidence>
<dbReference type="Proteomes" id="UP001179181">
    <property type="component" value="Unassembled WGS sequence"/>
</dbReference>
<dbReference type="Pfam" id="PF08281">
    <property type="entry name" value="Sigma70_r4_2"/>
    <property type="match status" value="1"/>
</dbReference>
<dbReference type="Pfam" id="PF04542">
    <property type="entry name" value="Sigma70_r2"/>
    <property type="match status" value="1"/>
</dbReference>
<evidence type="ECO:0000313" key="8">
    <source>
        <dbReference type="EMBL" id="NIJ54469.1"/>
    </source>
</evidence>
<organism evidence="8 9">
    <name type="scientific">Dyadobacter arcticus</name>
    <dbReference type="NCBI Taxonomy" id="1078754"/>
    <lineage>
        <taxon>Bacteria</taxon>
        <taxon>Pseudomonadati</taxon>
        <taxon>Bacteroidota</taxon>
        <taxon>Cytophagia</taxon>
        <taxon>Cytophagales</taxon>
        <taxon>Spirosomataceae</taxon>
        <taxon>Dyadobacter</taxon>
    </lineage>
</organism>
<dbReference type="InterPro" id="IPR013249">
    <property type="entry name" value="RNA_pol_sigma70_r4_t2"/>
</dbReference>
<dbReference type="InterPro" id="IPR036388">
    <property type="entry name" value="WH-like_DNA-bd_sf"/>
</dbReference>
<dbReference type="SUPFAM" id="SSF88659">
    <property type="entry name" value="Sigma3 and sigma4 domains of RNA polymerase sigma factors"/>
    <property type="match status" value="1"/>
</dbReference>
<feature type="transmembrane region" description="Helical" evidence="5">
    <location>
        <begin position="183"/>
        <end position="200"/>
    </location>
</feature>
<dbReference type="InterPro" id="IPR013324">
    <property type="entry name" value="RNA_pol_sigma_r3/r4-like"/>
</dbReference>
<dbReference type="InterPro" id="IPR039425">
    <property type="entry name" value="RNA_pol_sigma-70-like"/>
</dbReference>
<keyword evidence="5" id="KW-0812">Transmembrane</keyword>
<dbReference type="InterPro" id="IPR007627">
    <property type="entry name" value="RNA_pol_sigma70_r2"/>
</dbReference>
<name>A0ABX0UNB4_9BACT</name>
<evidence type="ECO:0000256" key="4">
    <source>
        <dbReference type="ARBA" id="ARBA00023163"/>
    </source>
</evidence>
<feature type="domain" description="RNA polymerase sigma-70 region 2" evidence="6">
    <location>
        <begin position="31"/>
        <end position="90"/>
    </location>
</feature>
<keyword evidence="3" id="KW-0731">Sigma factor</keyword>
<sequence>MVRRLTNSEGKQLWQDYRQGNIYALGELLDVYYSDLYHWGMRLHHDREFVKDSIQEVFLNLWKVQQTTSSVENVRAYLLMVLKNHMLRELCDKHNKLQSSLSEDYSFSVEFAADFRMIEEEREVYQFRKLETIMNSLPPRQKELLYLKFYQNLDFEEIADVMNLGRQSAYNLFQKSINNFRKNWPVTMLMLLFFGAILNIF</sequence>
<dbReference type="RefSeq" id="WP_167272697.1">
    <property type="nucleotide sequence ID" value="NZ_JAASQJ010000003.1"/>
</dbReference>
<proteinExistence type="inferred from homology"/>
<dbReference type="SUPFAM" id="SSF88946">
    <property type="entry name" value="Sigma2 domain of RNA polymerase sigma factors"/>
    <property type="match status" value="1"/>
</dbReference>
<evidence type="ECO:0000256" key="1">
    <source>
        <dbReference type="ARBA" id="ARBA00010641"/>
    </source>
</evidence>
<evidence type="ECO:0000259" key="7">
    <source>
        <dbReference type="Pfam" id="PF08281"/>
    </source>
</evidence>
<evidence type="ECO:0000256" key="3">
    <source>
        <dbReference type="ARBA" id="ARBA00023082"/>
    </source>
</evidence>
<dbReference type="CDD" id="cd06171">
    <property type="entry name" value="Sigma70_r4"/>
    <property type="match status" value="1"/>
</dbReference>
<dbReference type="InterPro" id="IPR013325">
    <property type="entry name" value="RNA_pol_sigma_r2"/>
</dbReference>
<comment type="similarity">
    <text evidence="1">Belongs to the sigma-70 factor family. ECF subfamily.</text>
</comment>
<evidence type="ECO:0000256" key="2">
    <source>
        <dbReference type="ARBA" id="ARBA00023015"/>
    </source>
</evidence>
<dbReference type="NCBIfam" id="TIGR02937">
    <property type="entry name" value="sigma70-ECF"/>
    <property type="match status" value="1"/>
</dbReference>
<keyword evidence="9" id="KW-1185">Reference proteome</keyword>
<evidence type="ECO:0000256" key="5">
    <source>
        <dbReference type="SAM" id="Phobius"/>
    </source>
</evidence>
<protein>
    <submittedName>
        <fullName evidence="8">RNA polymerase sigma factor (Sigma-70 family)</fullName>
    </submittedName>
</protein>
<keyword evidence="4" id="KW-0804">Transcription</keyword>
<evidence type="ECO:0000259" key="6">
    <source>
        <dbReference type="Pfam" id="PF04542"/>
    </source>
</evidence>